<comment type="caution">
    <text evidence="4">The sequence shown here is derived from an EMBL/GenBank/DDBJ whole genome shotgun (WGS) entry which is preliminary data.</text>
</comment>
<dbReference type="Gene3D" id="3.40.50.2300">
    <property type="match status" value="1"/>
</dbReference>
<gene>
    <name evidence="4" type="ORF">C0068_01965</name>
    <name evidence="5" type="ORF">D0911_05655</name>
</gene>
<dbReference type="Pfam" id="PF00072">
    <property type="entry name" value="Response_reg"/>
    <property type="match status" value="1"/>
</dbReference>
<accession>A0A2S4HKC1</accession>
<dbReference type="SMART" id="SM00448">
    <property type="entry name" value="REC"/>
    <property type="match status" value="1"/>
</dbReference>
<evidence type="ECO:0000313" key="4">
    <source>
        <dbReference type="EMBL" id="POP54442.1"/>
    </source>
</evidence>
<dbReference type="PANTHER" id="PTHR44591">
    <property type="entry name" value="STRESS RESPONSE REGULATOR PROTEIN 1"/>
    <property type="match status" value="1"/>
</dbReference>
<evidence type="ECO:0000313" key="7">
    <source>
        <dbReference type="Proteomes" id="UP000274695"/>
    </source>
</evidence>
<dbReference type="PANTHER" id="PTHR44591:SF3">
    <property type="entry name" value="RESPONSE REGULATORY DOMAIN-CONTAINING PROTEIN"/>
    <property type="match status" value="1"/>
</dbReference>
<name>A0A2S4HKC1_9GAMM</name>
<proteinExistence type="predicted"/>
<dbReference type="AlphaFoldDB" id="A0A2S4HKC1"/>
<dbReference type="Proteomes" id="UP000237222">
    <property type="component" value="Unassembled WGS sequence"/>
</dbReference>
<dbReference type="GO" id="GO:0000160">
    <property type="term" value="P:phosphorelay signal transduction system"/>
    <property type="evidence" value="ECO:0007669"/>
    <property type="project" value="InterPro"/>
</dbReference>
<keyword evidence="1 2" id="KW-0597">Phosphoprotein</keyword>
<protein>
    <submittedName>
        <fullName evidence="5">Response regulator</fullName>
    </submittedName>
</protein>
<evidence type="ECO:0000313" key="6">
    <source>
        <dbReference type="Proteomes" id="UP000237222"/>
    </source>
</evidence>
<dbReference type="InterPro" id="IPR001789">
    <property type="entry name" value="Sig_transdc_resp-reg_receiver"/>
</dbReference>
<dbReference type="EMBL" id="PQGG01000006">
    <property type="protein sequence ID" value="POP54442.1"/>
    <property type="molecule type" value="Genomic_DNA"/>
</dbReference>
<dbReference type="Proteomes" id="UP000274695">
    <property type="component" value="Unassembled WGS sequence"/>
</dbReference>
<dbReference type="OrthoDB" id="9800897at2"/>
<sequence>MYIEDEPDIRLVAEIALAQVAGFNVKICKDGNEGLASINDFKPQLVLLDVMMPGMDGPQILNKIKALDEFKQIPIVFITAKAQAEEIAKLKKLGAESVITKPFNPMTLGDNIRTIWRNHHESKQ</sequence>
<dbReference type="SUPFAM" id="SSF52172">
    <property type="entry name" value="CheY-like"/>
    <property type="match status" value="1"/>
</dbReference>
<evidence type="ECO:0000259" key="3">
    <source>
        <dbReference type="PROSITE" id="PS50110"/>
    </source>
</evidence>
<keyword evidence="7" id="KW-1185">Reference proteome</keyword>
<feature type="domain" description="Response regulatory" evidence="3">
    <location>
        <begin position="1"/>
        <end position="116"/>
    </location>
</feature>
<evidence type="ECO:0000256" key="2">
    <source>
        <dbReference type="PROSITE-ProRule" id="PRU00169"/>
    </source>
</evidence>
<dbReference type="PROSITE" id="PS50110">
    <property type="entry name" value="RESPONSE_REGULATORY"/>
    <property type="match status" value="1"/>
</dbReference>
<dbReference type="InterPro" id="IPR011006">
    <property type="entry name" value="CheY-like_superfamily"/>
</dbReference>
<organism evidence="4 6">
    <name type="scientific">Zhongshania marina</name>
    <dbReference type="NCBI Taxonomy" id="2304603"/>
    <lineage>
        <taxon>Bacteria</taxon>
        <taxon>Pseudomonadati</taxon>
        <taxon>Pseudomonadota</taxon>
        <taxon>Gammaproteobacteria</taxon>
        <taxon>Cellvibrionales</taxon>
        <taxon>Spongiibacteraceae</taxon>
        <taxon>Zhongshania</taxon>
    </lineage>
</organism>
<dbReference type="InterPro" id="IPR050595">
    <property type="entry name" value="Bact_response_regulator"/>
</dbReference>
<evidence type="ECO:0000256" key="1">
    <source>
        <dbReference type="ARBA" id="ARBA00022553"/>
    </source>
</evidence>
<dbReference type="EMBL" id="RHGB01000005">
    <property type="protein sequence ID" value="RNL65854.1"/>
    <property type="molecule type" value="Genomic_DNA"/>
</dbReference>
<reference evidence="5 7" key="2">
    <citation type="submission" date="2018-10" db="EMBL/GenBank/DDBJ databases">
        <title>Draft genome sequence of Zhongshania sp. DSW25-10.</title>
        <authorList>
            <person name="Oh J."/>
        </authorList>
    </citation>
    <scope>NUCLEOTIDE SEQUENCE [LARGE SCALE GENOMIC DNA]</scope>
    <source>
        <strain evidence="5 7">DSW25-10</strain>
    </source>
</reference>
<evidence type="ECO:0000313" key="5">
    <source>
        <dbReference type="EMBL" id="RNL65854.1"/>
    </source>
</evidence>
<feature type="modified residue" description="4-aspartylphosphate" evidence="2">
    <location>
        <position position="49"/>
    </location>
</feature>
<reference evidence="4" key="1">
    <citation type="submission" date="2018-01" db="EMBL/GenBank/DDBJ databases">
        <authorList>
            <person name="Yu X.-D."/>
        </authorList>
    </citation>
    <scope>NUCLEOTIDE SEQUENCE</scope>
    <source>
        <strain evidence="4">ZX-21</strain>
    </source>
</reference>